<reference evidence="4" key="1">
    <citation type="submission" date="2016-10" db="EMBL/GenBank/DDBJ databases">
        <authorList>
            <person name="Varghese N."/>
            <person name="Submissions S."/>
        </authorList>
    </citation>
    <scope>NUCLEOTIDE SEQUENCE [LARGE SCALE GENOMIC DNA]</scope>
    <source>
        <strain evidence="4">P18</strain>
    </source>
</reference>
<dbReference type="RefSeq" id="WP_207649940.1">
    <property type="nucleotide sequence ID" value="NZ_FOXO01000039.1"/>
</dbReference>
<dbReference type="EMBL" id="FOXO01000039">
    <property type="protein sequence ID" value="SFQ37371.1"/>
    <property type="molecule type" value="Genomic_DNA"/>
</dbReference>
<dbReference type="PANTHER" id="PTHR39430:SF1">
    <property type="entry name" value="PROTEASE"/>
    <property type="match status" value="1"/>
</dbReference>
<dbReference type="GO" id="GO:0004175">
    <property type="term" value="F:endopeptidase activity"/>
    <property type="evidence" value="ECO:0007669"/>
    <property type="project" value="UniProtKB-ARBA"/>
</dbReference>
<keyword evidence="1" id="KW-0812">Transmembrane</keyword>
<accession>A0A1I5XZE6</accession>
<dbReference type="InterPro" id="IPR003675">
    <property type="entry name" value="Rce1/LyrA-like_dom"/>
</dbReference>
<gene>
    <name evidence="3" type="ORF">SAMN04487928_13913</name>
</gene>
<sequence>MAENNNEQKNFFKNLHTDQYKWNDFFLIPLIVTIVTMFVGQTGVLVISKILMKPIINDNNVDFLTIFQQYFTFLGVWIIALLYCYLTPKNRPVIKALTPFCKGNTVKYLLLGLLIGFAQNAFCIMVALLHKDIHIYFDSLNLLQVIPLFIVVFIQSSAEELLCRGFLYQRLRRGYKNPAIAVVGNALLFSLLHAANPGVSPLALLSIFFVGLLYSLMVYYCDSIWMPMAAHAAWNFTQNIIFGLPNSGNVSPVSIFKLDASTAMDSFAYNVGFGVEATIVAIALIIVSCIIVYLWGSKNNKKPTEIWN</sequence>
<keyword evidence="1" id="KW-1133">Transmembrane helix</keyword>
<name>A0A1I5XZE6_9FIRM</name>
<protein>
    <recommendedName>
        <fullName evidence="2">CAAX prenyl protease 2/Lysostaphin resistance protein A-like domain-containing protein</fullName>
    </recommendedName>
</protein>
<dbReference type="PANTHER" id="PTHR39430">
    <property type="entry name" value="MEMBRANE-ASSOCIATED PROTEASE-RELATED"/>
    <property type="match status" value="1"/>
</dbReference>
<dbReference type="Proteomes" id="UP000182624">
    <property type="component" value="Unassembled WGS sequence"/>
</dbReference>
<dbReference type="GO" id="GO:0080120">
    <property type="term" value="P:CAAX-box protein maturation"/>
    <property type="evidence" value="ECO:0007669"/>
    <property type="project" value="UniProtKB-ARBA"/>
</dbReference>
<feature type="transmembrane region" description="Helical" evidence="1">
    <location>
        <begin position="267"/>
        <end position="295"/>
    </location>
</feature>
<evidence type="ECO:0000313" key="4">
    <source>
        <dbReference type="Proteomes" id="UP000182624"/>
    </source>
</evidence>
<feature type="domain" description="CAAX prenyl protease 2/Lysostaphin resistance protein A-like" evidence="2">
    <location>
        <begin position="144"/>
        <end position="236"/>
    </location>
</feature>
<organism evidence="3 4">
    <name type="scientific">Butyrivibrio proteoclasticus</name>
    <dbReference type="NCBI Taxonomy" id="43305"/>
    <lineage>
        <taxon>Bacteria</taxon>
        <taxon>Bacillati</taxon>
        <taxon>Bacillota</taxon>
        <taxon>Clostridia</taxon>
        <taxon>Lachnospirales</taxon>
        <taxon>Lachnospiraceae</taxon>
        <taxon>Butyrivibrio</taxon>
    </lineage>
</organism>
<evidence type="ECO:0000259" key="2">
    <source>
        <dbReference type="Pfam" id="PF02517"/>
    </source>
</evidence>
<feature type="transmembrane region" description="Helical" evidence="1">
    <location>
        <begin position="67"/>
        <end position="87"/>
    </location>
</feature>
<keyword evidence="4" id="KW-1185">Reference proteome</keyword>
<proteinExistence type="predicted"/>
<dbReference type="AlphaFoldDB" id="A0A1I5XZE6"/>
<feature type="transmembrane region" description="Helical" evidence="1">
    <location>
        <begin position="201"/>
        <end position="221"/>
    </location>
</feature>
<dbReference type="Pfam" id="PF02517">
    <property type="entry name" value="Rce1-like"/>
    <property type="match status" value="1"/>
</dbReference>
<evidence type="ECO:0000256" key="1">
    <source>
        <dbReference type="SAM" id="Phobius"/>
    </source>
</evidence>
<keyword evidence="1" id="KW-0472">Membrane</keyword>
<feature type="transmembrane region" description="Helical" evidence="1">
    <location>
        <begin position="108"/>
        <end position="129"/>
    </location>
</feature>
<feature type="transmembrane region" description="Helical" evidence="1">
    <location>
        <begin position="25"/>
        <end position="47"/>
    </location>
</feature>
<evidence type="ECO:0000313" key="3">
    <source>
        <dbReference type="EMBL" id="SFQ37371.1"/>
    </source>
</evidence>